<feature type="binding site" evidence="11">
    <location>
        <position position="143"/>
    </location>
    <ligand>
        <name>Ca(2+)</name>
        <dbReference type="ChEBI" id="CHEBI:29108"/>
        <label>2</label>
    </ligand>
</feature>
<dbReference type="Gene3D" id="1.10.420.10">
    <property type="entry name" value="Peroxidase, domain 2"/>
    <property type="match status" value="1"/>
</dbReference>
<dbReference type="PANTHER" id="PTHR31388">
    <property type="entry name" value="PEROXIDASE 72-RELATED"/>
    <property type="match status" value="1"/>
</dbReference>
<evidence type="ECO:0000256" key="6">
    <source>
        <dbReference type="ARBA" id="ARBA00022723"/>
    </source>
</evidence>
<organism evidence="15">
    <name type="scientific">Solanum lycopersicum</name>
    <name type="common">Tomato</name>
    <name type="synonym">Lycopersicon esculentum</name>
    <dbReference type="NCBI Taxonomy" id="4081"/>
    <lineage>
        <taxon>Eukaryota</taxon>
        <taxon>Viridiplantae</taxon>
        <taxon>Streptophyta</taxon>
        <taxon>Embryophyta</taxon>
        <taxon>Tracheophyta</taxon>
        <taxon>Spermatophyta</taxon>
        <taxon>Magnoliopsida</taxon>
        <taxon>eudicotyledons</taxon>
        <taxon>Gunneridae</taxon>
        <taxon>Pentapetalae</taxon>
        <taxon>asterids</taxon>
        <taxon>lamiids</taxon>
        <taxon>Solanales</taxon>
        <taxon>Solanaceae</taxon>
        <taxon>Solanoideae</taxon>
        <taxon>Solaneae</taxon>
        <taxon>Solanum</taxon>
        <taxon>Solanum subgen. Lycopersicon</taxon>
    </lineage>
</organism>
<dbReference type="Pfam" id="PF00141">
    <property type="entry name" value="peroxidase"/>
    <property type="match status" value="1"/>
</dbReference>
<feature type="binding site" evidence="11">
    <location>
        <position position="49"/>
    </location>
    <ligand>
        <name>Ca(2+)</name>
        <dbReference type="ChEBI" id="CHEBI:29108"/>
        <label>1</label>
    </ligand>
</feature>
<feature type="site" description="Transition state stabilizer" evidence="12">
    <location>
        <position position="37"/>
    </location>
</feature>
<feature type="active site" description="Proton acceptor" evidence="10">
    <location>
        <position position="41"/>
    </location>
</feature>
<dbReference type="PROSITE" id="PS50873">
    <property type="entry name" value="PEROXIDASE_4"/>
    <property type="match status" value="1"/>
</dbReference>
<evidence type="ECO:0000256" key="9">
    <source>
        <dbReference type="ARBA" id="ARBA00023004"/>
    </source>
</evidence>
<protein>
    <recommendedName>
        <fullName evidence="3">peroxidase</fullName>
        <ecNumber evidence="3">1.11.1.7</ecNumber>
    </recommendedName>
</protein>
<proteinExistence type="inferred from homology"/>
<dbReference type="GO" id="GO:0020037">
    <property type="term" value="F:heme binding"/>
    <property type="evidence" value="ECO:0007669"/>
    <property type="project" value="InterPro"/>
</dbReference>
<dbReference type="PRINTS" id="PR00458">
    <property type="entry name" value="PEROXIDASE"/>
</dbReference>
<evidence type="ECO:0000256" key="11">
    <source>
        <dbReference type="PIRSR" id="PIRSR600823-3"/>
    </source>
</evidence>
<keyword evidence="9 11" id="KW-0408">Iron</keyword>
<reference evidence="15" key="2">
    <citation type="submission" date="2019-01" db="UniProtKB">
        <authorList>
            <consortium name="EnsemblPlants"/>
        </authorList>
    </citation>
    <scope>IDENTIFICATION</scope>
    <source>
        <strain evidence="15">cv. Heinz 1706</strain>
    </source>
</reference>
<evidence type="ECO:0000256" key="7">
    <source>
        <dbReference type="ARBA" id="ARBA00022837"/>
    </source>
</evidence>
<dbReference type="GO" id="GO:0006979">
    <property type="term" value="P:response to oxidative stress"/>
    <property type="evidence" value="ECO:0007669"/>
    <property type="project" value="InterPro"/>
</dbReference>
<feature type="disulfide bond" evidence="13">
    <location>
        <begin position="43"/>
        <end position="46"/>
    </location>
</feature>
<evidence type="ECO:0000256" key="1">
    <source>
        <dbReference type="ARBA" id="ARBA00000189"/>
    </source>
</evidence>
<dbReference type="Gramene" id="Solyc10g076230.2.1">
    <property type="protein sequence ID" value="Solyc10g076230.2.1"/>
    <property type="gene ID" value="Solyc10g076230.2"/>
</dbReference>
<dbReference type="AlphaFoldDB" id="A0A3Q7JDX1"/>
<dbReference type="InterPro" id="IPR010255">
    <property type="entry name" value="Haem_peroxidase_sf"/>
</dbReference>
<feature type="domain" description="Plant heme peroxidase family profile" evidence="14">
    <location>
        <begin position="11"/>
        <end position="188"/>
    </location>
</feature>
<dbReference type="Proteomes" id="UP000004994">
    <property type="component" value="Chromosome 10"/>
</dbReference>
<dbReference type="EC" id="1.11.1.7" evidence="3"/>
<evidence type="ECO:0000313" key="16">
    <source>
        <dbReference type="Proteomes" id="UP000004994"/>
    </source>
</evidence>
<comment type="cofactor">
    <cofactor evidence="11">
        <name>Ca(2+)</name>
        <dbReference type="ChEBI" id="CHEBI:29108"/>
    </cofactor>
    <text evidence="11">Binds 2 calcium ions per subunit.</text>
</comment>
<feature type="disulfide bond" evidence="13">
    <location>
        <begin position="21"/>
        <end position="88"/>
    </location>
</feature>
<dbReference type="GO" id="GO:0140825">
    <property type="term" value="F:lactoperoxidase activity"/>
    <property type="evidence" value="ECO:0007669"/>
    <property type="project" value="UniProtKB-EC"/>
</dbReference>
<comment type="cofactor">
    <cofactor evidence="11">
        <name>heme b</name>
        <dbReference type="ChEBI" id="CHEBI:60344"/>
    </cofactor>
    <text evidence="11">Binds 1 heme b (iron(II)-protoporphyrin IX) group per subunit.</text>
</comment>
<dbReference type="GO" id="GO:0004601">
    <property type="term" value="F:peroxidase activity"/>
    <property type="evidence" value="ECO:0000318"/>
    <property type="project" value="GO_Central"/>
</dbReference>
<sequence>MFCLASIAFLDLSYDFYDDICPQTIRQERRMGASLLRLHFHDCFGCDASIFLDQMTTIDSEKTAHDNNNSAREFEVIDRIKAEIDKVCGRPVVSCAKLHGPTWEVELGRRDSTTNKDLLALIDNFKKQGLDEKDLVALSSVHTLGFTQYPTFRNEIYNEATIIDSTFASQKQANCPRSGGDSNLAVDQ</sequence>
<keyword evidence="6 11" id="KW-0479">Metal-binding</keyword>
<name>A0A3Q7JDX1_SOLLC</name>
<dbReference type="GO" id="GO:0046872">
    <property type="term" value="F:metal ion binding"/>
    <property type="evidence" value="ECO:0007669"/>
    <property type="project" value="UniProtKB-KW"/>
</dbReference>
<feature type="binding site" evidence="11">
    <location>
        <position position="61"/>
    </location>
    <ligand>
        <name>Ca(2+)</name>
        <dbReference type="ChEBI" id="CHEBI:29108"/>
        <label>1</label>
    </ligand>
</feature>
<keyword evidence="13" id="KW-1015">Disulfide bond</keyword>
<dbReference type="InterPro" id="IPR019794">
    <property type="entry name" value="Peroxidases_AS"/>
</dbReference>
<dbReference type="PROSITE" id="PS00435">
    <property type="entry name" value="PEROXIDASE_1"/>
    <property type="match status" value="1"/>
</dbReference>
<comment type="similarity">
    <text evidence="2">Belongs to the peroxidase family. Ascorbate peroxidase subfamily.</text>
</comment>
<dbReference type="InterPro" id="IPR019793">
    <property type="entry name" value="Peroxidases_heam-ligand_BS"/>
</dbReference>
<accession>A0A3Q7JDX1</accession>
<evidence type="ECO:0000256" key="2">
    <source>
        <dbReference type="ARBA" id="ARBA00006873"/>
    </source>
</evidence>
<feature type="binding site" evidence="11">
    <location>
        <position position="42"/>
    </location>
    <ligand>
        <name>Ca(2+)</name>
        <dbReference type="ChEBI" id="CHEBI:29108"/>
        <label>1</label>
    </ligand>
</feature>
<reference evidence="15" key="1">
    <citation type="journal article" date="2012" name="Nature">
        <title>The tomato genome sequence provides insights into fleshy fruit evolution.</title>
        <authorList>
            <consortium name="Tomato Genome Consortium"/>
        </authorList>
    </citation>
    <scope>NUCLEOTIDE SEQUENCE [LARGE SCALE GENOMIC DNA]</scope>
    <source>
        <strain evidence="15">cv. Heinz 1706</strain>
    </source>
</reference>
<keyword evidence="16" id="KW-1185">Reference proteome</keyword>
<dbReference type="GO" id="GO:0009505">
    <property type="term" value="C:plant-type cell wall"/>
    <property type="evidence" value="ECO:0000318"/>
    <property type="project" value="GO_Central"/>
</dbReference>
<dbReference type="EnsemblPlants" id="Solyc10g076230.2.1">
    <property type="protein sequence ID" value="Solyc10g076230.2.1"/>
    <property type="gene ID" value="Solyc10g076230.2"/>
</dbReference>
<keyword evidence="5" id="KW-0349">Heme</keyword>
<dbReference type="Gene3D" id="1.10.520.10">
    <property type="match status" value="1"/>
</dbReference>
<keyword evidence="7 11" id="KW-0106">Calcium</keyword>
<evidence type="ECO:0000256" key="3">
    <source>
        <dbReference type="ARBA" id="ARBA00012313"/>
    </source>
</evidence>
<dbReference type="PROSITE" id="PS00436">
    <property type="entry name" value="PEROXIDASE_2"/>
    <property type="match status" value="1"/>
</dbReference>
<keyword evidence="8" id="KW-0560">Oxidoreductase</keyword>
<dbReference type="SUPFAM" id="SSF48113">
    <property type="entry name" value="Heme-dependent peroxidases"/>
    <property type="match status" value="1"/>
</dbReference>
<keyword evidence="4" id="KW-0575">Peroxidase</keyword>
<evidence type="ECO:0000256" key="13">
    <source>
        <dbReference type="PIRSR" id="PIRSR600823-5"/>
    </source>
</evidence>
<dbReference type="PANTHER" id="PTHR31388:SF126">
    <property type="entry name" value="PEROXIDASE"/>
    <property type="match status" value="1"/>
</dbReference>
<evidence type="ECO:0000256" key="8">
    <source>
        <dbReference type="ARBA" id="ARBA00023002"/>
    </source>
</evidence>
<dbReference type="InterPro" id="IPR002016">
    <property type="entry name" value="Haem_peroxidase"/>
</dbReference>
<feature type="binding site" evidence="11">
    <location>
        <position position="45"/>
    </location>
    <ligand>
        <name>Ca(2+)</name>
        <dbReference type="ChEBI" id="CHEBI:29108"/>
        <label>1</label>
    </ligand>
</feature>
<feature type="binding site" description="axial binding residue" evidence="11">
    <location>
        <position position="142"/>
    </location>
    <ligand>
        <name>heme b</name>
        <dbReference type="ChEBI" id="CHEBI:60344"/>
    </ligand>
    <ligandPart>
        <name>Fe</name>
        <dbReference type="ChEBI" id="CHEBI:18248"/>
    </ligandPart>
</feature>
<evidence type="ECO:0000256" key="12">
    <source>
        <dbReference type="PIRSR" id="PIRSR600823-4"/>
    </source>
</evidence>
<dbReference type="InParanoid" id="A0A3Q7JDX1"/>
<evidence type="ECO:0000259" key="14">
    <source>
        <dbReference type="PROSITE" id="PS50873"/>
    </source>
</evidence>
<evidence type="ECO:0000256" key="4">
    <source>
        <dbReference type="ARBA" id="ARBA00022559"/>
    </source>
</evidence>
<evidence type="ECO:0000256" key="5">
    <source>
        <dbReference type="ARBA" id="ARBA00022617"/>
    </source>
</evidence>
<dbReference type="InterPro" id="IPR000823">
    <property type="entry name" value="Peroxidase_pln"/>
</dbReference>
<comment type="catalytic activity">
    <reaction evidence="1">
        <text>2 a phenolic donor + H2O2 = 2 a phenolic radical donor + 2 H2O</text>
        <dbReference type="Rhea" id="RHEA:56136"/>
        <dbReference type="ChEBI" id="CHEBI:15377"/>
        <dbReference type="ChEBI" id="CHEBI:16240"/>
        <dbReference type="ChEBI" id="CHEBI:139520"/>
        <dbReference type="ChEBI" id="CHEBI:139521"/>
        <dbReference type="EC" id="1.11.1.7"/>
    </reaction>
</comment>
<dbReference type="STRING" id="4081.A0A3Q7JDX1"/>
<feature type="binding site" evidence="11">
    <location>
        <position position="47"/>
    </location>
    <ligand>
        <name>Ca(2+)</name>
        <dbReference type="ChEBI" id="CHEBI:29108"/>
        <label>1</label>
    </ligand>
</feature>
<evidence type="ECO:0000256" key="10">
    <source>
        <dbReference type="PIRSR" id="PIRSR600823-1"/>
    </source>
</evidence>
<evidence type="ECO:0000313" key="15">
    <source>
        <dbReference type="EnsemblPlants" id="Solyc10g076230.2.1"/>
    </source>
</evidence>
<dbReference type="PRINTS" id="PR00461">
    <property type="entry name" value="PLPEROXIDASE"/>
</dbReference>